<comment type="similarity">
    <text evidence="1">Belongs to the sulfur carrier protein TusA family.</text>
</comment>
<evidence type="ECO:0000256" key="1">
    <source>
        <dbReference type="ARBA" id="ARBA00008984"/>
    </source>
</evidence>
<proteinExistence type="inferred from homology"/>
<dbReference type="Pfam" id="PF01206">
    <property type="entry name" value="TusA"/>
    <property type="match status" value="1"/>
</dbReference>
<feature type="domain" description="UPF0033" evidence="2">
    <location>
        <begin position="3"/>
        <end position="69"/>
    </location>
</feature>
<protein>
    <recommendedName>
        <fullName evidence="2">UPF0033 domain-containing protein</fullName>
    </recommendedName>
</protein>
<reference evidence="3" key="1">
    <citation type="submission" date="2020-09" db="EMBL/GenBank/DDBJ databases">
        <title>New species isolated from human feces.</title>
        <authorList>
            <person name="Kitahara M."/>
            <person name="Shigeno Y."/>
            <person name="Shime M."/>
            <person name="Matsumoto Y."/>
            <person name="Nakamura S."/>
            <person name="Motooka D."/>
            <person name="Fukuoka S."/>
            <person name="Nishikawa H."/>
            <person name="Benno Y."/>
        </authorList>
    </citation>
    <scope>NUCLEOTIDE SEQUENCE</scope>
    <source>
        <strain evidence="3">MM35</strain>
    </source>
</reference>
<dbReference type="EMBL" id="AP023415">
    <property type="protein sequence ID" value="BCK77988.1"/>
    <property type="molecule type" value="Genomic_DNA"/>
</dbReference>
<dbReference type="RefSeq" id="WP_212818505.1">
    <property type="nucleotide sequence ID" value="NZ_AP023415.1"/>
</dbReference>
<organism evidence="3 4">
    <name type="scientific">Vescimonas fastidiosa</name>
    <dbReference type="NCBI Taxonomy" id="2714353"/>
    <lineage>
        <taxon>Bacteria</taxon>
        <taxon>Bacillati</taxon>
        <taxon>Bacillota</taxon>
        <taxon>Clostridia</taxon>
        <taxon>Eubacteriales</taxon>
        <taxon>Oscillospiraceae</taxon>
        <taxon>Vescimonas</taxon>
    </lineage>
</organism>
<dbReference type="InterPro" id="IPR001455">
    <property type="entry name" value="TusA-like"/>
</dbReference>
<dbReference type="PANTHER" id="PTHR33279:SF6">
    <property type="entry name" value="SULFUR CARRIER PROTEIN YEDF-RELATED"/>
    <property type="match status" value="1"/>
</dbReference>
<accession>A0A810PMH2</accession>
<sequence length="70" mass="7845">MVTVDTRGFSCPVPLLMVQEEIKKTDPAQLAVLTDAPCAVENIQRFAHHNGYDFAALENGDEWTLTLRKK</sequence>
<dbReference type="AlphaFoldDB" id="A0A810PMH2"/>
<evidence type="ECO:0000313" key="4">
    <source>
        <dbReference type="Proteomes" id="UP000681343"/>
    </source>
</evidence>
<dbReference type="InterPro" id="IPR036868">
    <property type="entry name" value="TusA-like_sf"/>
</dbReference>
<dbReference type="Gene3D" id="3.30.110.40">
    <property type="entry name" value="TusA-like domain"/>
    <property type="match status" value="1"/>
</dbReference>
<dbReference type="SUPFAM" id="SSF64307">
    <property type="entry name" value="SirA-like"/>
    <property type="match status" value="1"/>
</dbReference>
<dbReference type="Proteomes" id="UP000681343">
    <property type="component" value="Chromosome"/>
</dbReference>
<evidence type="ECO:0000259" key="2">
    <source>
        <dbReference type="Pfam" id="PF01206"/>
    </source>
</evidence>
<name>A0A810PMH2_9FIRM</name>
<keyword evidence="4" id="KW-1185">Reference proteome</keyword>
<evidence type="ECO:0000313" key="3">
    <source>
        <dbReference type="EMBL" id="BCK77988.1"/>
    </source>
</evidence>
<dbReference type="KEGG" id="vfa:MM35RIKEN_01800"/>
<dbReference type="PANTHER" id="PTHR33279">
    <property type="entry name" value="SULFUR CARRIER PROTEIN YEDF-RELATED"/>
    <property type="match status" value="1"/>
</dbReference>
<gene>
    <name evidence="3" type="ORF">MM35RIKEN_01800</name>
</gene>